<protein>
    <recommendedName>
        <fullName evidence="3">DUF4625 domain-containing protein</fullName>
    </recommendedName>
</protein>
<evidence type="ECO:0000313" key="1">
    <source>
        <dbReference type="EMBL" id="GAA4803275.1"/>
    </source>
</evidence>
<evidence type="ECO:0008006" key="3">
    <source>
        <dbReference type="Google" id="ProtNLM"/>
    </source>
</evidence>
<reference evidence="2" key="1">
    <citation type="journal article" date="2019" name="Int. J. Syst. Evol. Microbiol.">
        <title>The Global Catalogue of Microorganisms (GCM) 10K type strain sequencing project: providing services to taxonomists for standard genome sequencing and annotation.</title>
        <authorList>
            <consortium name="The Broad Institute Genomics Platform"/>
            <consortium name="The Broad Institute Genome Sequencing Center for Infectious Disease"/>
            <person name="Wu L."/>
            <person name="Ma J."/>
        </authorList>
    </citation>
    <scope>NUCLEOTIDE SEQUENCE [LARGE SCALE GENOMIC DNA]</scope>
    <source>
        <strain evidence="2">JCM 18325</strain>
    </source>
</reference>
<keyword evidence="2" id="KW-1185">Reference proteome</keyword>
<accession>A0ABP9C422</accession>
<sequence>MKYNIKLNSYLIELIFMIKLKSICLLFLSLAFLGCSTNSDNNEESSECFYKNSMESFEIEPGQCVIISENPDMTLVFVSIENHVKSNNTDYFTTVTVRLEETNFTWETPHEIHDNPNTEAIDFKGEILTGINEDSYAIYVDNIEFTEKETEFIFHKALVRVEYTTN</sequence>
<name>A0ABP9C422_9FLAO</name>
<dbReference type="Proteomes" id="UP001501433">
    <property type="component" value="Unassembled WGS sequence"/>
</dbReference>
<comment type="caution">
    <text evidence="1">The sequence shown here is derived from an EMBL/GenBank/DDBJ whole genome shotgun (WGS) entry which is preliminary data.</text>
</comment>
<dbReference type="PROSITE" id="PS51257">
    <property type="entry name" value="PROKAR_LIPOPROTEIN"/>
    <property type="match status" value="1"/>
</dbReference>
<dbReference type="EMBL" id="BAABJW010000001">
    <property type="protein sequence ID" value="GAA4803275.1"/>
    <property type="molecule type" value="Genomic_DNA"/>
</dbReference>
<organism evidence="1 2">
    <name type="scientific">Litoribaculum gwangyangense</name>
    <dbReference type="NCBI Taxonomy" id="1130722"/>
    <lineage>
        <taxon>Bacteria</taxon>
        <taxon>Pseudomonadati</taxon>
        <taxon>Bacteroidota</taxon>
        <taxon>Flavobacteriia</taxon>
        <taxon>Flavobacteriales</taxon>
        <taxon>Flavobacteriaceae</taxon>
        <taxon>Litoribaculum</taxon>
    </lineage>
</organism>
<gene>
    <name evidence="1" type="ORF">GCM10023330_06810</name>
</gene>
<evidence type="ECO:0000313" key="2">
    <source>
        <dbReference type="Proteomes" id="UP001501433"/>
    </source>
</evidence>
<proteinExistence type="predicted"/>